<protein>
    <submittedName>
        <fullName evidence="5">NUDIX domain-containing protein</fullName>
    </submittedName>
</protein>
<evidence type="ECO:0000313" key="5">
    <source>
        <dbReference type="EMBL" id="MYL64915.1"/>
    </source>
</evidence>
<evidence type="ECO:0000313" key="6">
    <source>
        <dbReference type="Proteomes" id="UP000447833"/>
    </source>
</evidence>
<feature type="domain" description="Nudix hydrolase" evidence="4">
    <location>
        <begin position="2"/>
        <end position="129"/>
    </location>
</feature>
<dbReference type="PANTHER" id="PTHR43046:SF2">
    <property type="entry name" value="8-OXO-DGTP DIPHOSPHATASE-RELATED"/>
    <property type="match status" value="1"/>
</dbReference>
<dbReference type="PROSITE" id="PS51462">
    <property type="entry name" value="NUDIX"/>
    <property type="match status" value="1"/>
</dbReference>
<dbReference type="Proteomes" id="UP000447833">
    <property type="component" value="Unassembled WGS sequence"/>
</dbReference>
<dbReference type="Gene3D" id="3.90.79.10">
    <property type="entry name" value="Nucleoside Triphosphate Pyrophosphohydrolase"/>
    <property type="match status" value="1"/>
</dbReference>
<evidence type="ECO:0000256" key="1">
    <source>
        <dbReference type="ARBA" id="ARBA00001946"/>
    </source>
</evidence>
<dbReference type="InterPro" id="IPR000086">
    <property type="entry name" value="NUDIX_hydrolase_dom"/>
</dbReference>
<dbReference type="InterPro" id="IPR015797">
    <property type="entry name" value="NUDIX_hydrolase-like_dom_sf"/>
</dbReference>
<organism evidence="5 6">
    <name type="scientific">Guptibacillus hwajinpoensis</name>
    <dbReference type="NCBI Taxonomy" id="208199"/>
    <lineage>
        <taxon>Bacteria</taxon>
        <taxon>Bacillati</taxon>
        <taxon>Bacillota</taxon>
        <taxon>Bacilli</taxon>
        <taxon>Bacillales</taxon>
        <taxon>Guptibacillaceae</taxon>
        <taxon>Guptibacillus</taxon>
    </lineage>
</organism>
<gene>
    <name evidence="5" type="ORF">GLW07_16265</name>
</gene>
<dbReference type="EMBL" id="WMEY01000005">
    <property type="protein sequence ID" value="MYL64915.1"/>
    <property type="molecule type" value="Genomic_DNA"/>
</dbReference>
<keyword evidence="2 3" id="KW-0378">Hydrolase</keyword>
<comment type="cofactor">
    <cofactor evidence="1">
        <name>Mg(2+)</name>
        <dbReference type="ChEBI" id="CHEBI:18420"/>
    </cofactor>
</comment>
<dbReference type="InterPro" id="IPR020476">
    <property type="entry name" value="Nudix_hydrolase"/>
</dbReference>
<evidence type="ECO:0000256" key="2">
    <source>
        <dbReference type="ARBA" id="ARBA00022801"/>
    </source>
</evidence>
<dbReference type="PRINTS" id="PR00502">
    <property type="entry name" value="NUDIXFAMILY"/>
</dbReference>
<dbReference type="Pfam" id="PF00293">
    <property type="entry name" value="NUDIX"/>
    <property type="match status" value="1"/>
</dbReference>
<dbReference type="PROSITE" id="PS00893">
    <property type="entry name" value="NUDIX_BOX"/>
    <property type="match status" value="1"/>
</dbReference>
<comment type="caution">
    <text evidence="5">The sequence shown here is derived from an EMBL/GenBank/DDBJ whole genome shotgun (WGS) entry which is preliminary data.</text>
</comment>
<comment type="similarity">
    <text evidence="3">Belongs to the Nudix hydrolase family.</text>
</comment>
<dbReference type="GO" id="GO:0016787">
    <property type="term" value="F:hydrolase activity"/>
    <property type="evidence" value="ECO:0007669"/>
    <property type="project" value="UniProtKB-KW"/>
</dbReference>
<name>A0A845F2K6_9BACL</name>
<dbReference type="SUPFAM" id="SSF55811">
    <property type="entry name" value="Nudix"/>
    <property type="match status" value="1"/>
</dbReference>
<dbReference type="CDD" id="cd02883">
    <property type="entry name" value="NUDIX_Hydrolase"/>
    <property type="match status" value="1"/>
</dbReference>
<accession>A0A845F2K6</accession>
<dbReference type="AlphaFoldDB" id="A0A845F2K6"/>
<dbReference type="PANTHER" id="PTHR43046">
    <property type="entry name" value="GDP-MANNOSE MANNOSYL HYDROLASE"/>
    <property type="match status" value="1"/>
</dbReference>
<sequence length="134" mass="15244">MFMREWIGAAAVCTNDQGDLLMIQNEKEKWAVPSGEVEKDETPEVCCVREVKEETGYDVAIEKPLFVKDQDVNGVHVTTYYYEVNVVGGMISLPKSEQDVTEIEWKTVEEVEALAHAYPEDASYLTNFLYEKTP</sequence>
<evidence type="ECO:0000256" key="3">
    <source>
        <dbReference type="RuleBase" id="RU003476"/>
    </source>
</evidence>
<evidence type="ECO:0000259" key="4">
    <source>
        <dbReference type="PROSITE" id="PS51462"/>
    </source>
</evidence>
<reference evidence="5 6" key="1">
    <citation type="submission" date="2019-11" db="EMBL/GenBank/DDBJ databases">
        <title>Genome sequences of 17 halophilic strains isolated from different environments.</title>
        <authorList>
            <person name="Furrow R.E."/>
        </authorList>
    </citation>
    <scope>NUCLEOTIDE SEQUENCE [LARGE SCALE GENOMIC DNA]</scope>
    <source>
        <strain evidence="5 6">22506_14_FS</strain>
    </source>
</reference>
<proteinExistence type="inferred from homology"/>
<dbReference type="InterPro" id="IPR020084">
    <property type="entry name" value="NUDIX_hydrolase_CS"/>
</dbReference>